<dbReference type="Pfam" id="PF03171">
    <property type="entry name" value="2OG-FeII_Oxy"/>
    <property type="match status" value="1"/>
</dbReference>
<evidence type="ECO:0000256" key="7">
    <source>
        <dbReference type="ARBA" id="ARBA00066708"/>
    </source>
</evidence>
<dbReference type="InterPro" id="IPR026992">
    <property type="entry name" value="DIOX_N"/>
</dbReference>
<evidence type="ECO:0000256" key="4">
    <source>
        <dbReference type="ARBA" id="ARBA00023004"/>
    </source>
</evidence>
<evidence type="ECO:0000256" key="3">
    <source>
        <dbReference type="ARBA" id="ARBA00023002"/>
    </source>
</evidence>
<protein>
    <recommendedName>
        <fullName evidence="7">gibberellin 2beta-dioxygenase</fullName>
        <ecNumber evidence="7">1.14.11.13</ecNumber>
    </recommendedName>
</protein>
<keyword evidence="3 8" id="KW-0560">Oxidoreductase</keyword>
<feature type="domain" description="Fe2OG dioxygenase" evidence="9">
    <location>
        <begin position="168"/>
        <end position="280"/>
    </location>
</feature>
<dbReference type="GO" id="GO:0046872">
    <property type="term" value="F:metal ion binding"/>
    <property type="evidence" value="ECO:0007669"/>
    <property type="project" value="UniProtKB-KW"/>
</dbReference>
<keyword evidence="2" id="KW-0223">Dioxygenase</keyword>
<keyword evidence="1 8" id="KW-0479">Metal-binding</keyword>
<sequence>MVVATQMSPIRVEKIREIKIPTIDLSGKESQVSKLIVEACEGYGFFKVINHGVPHHIIQTMEDESFDFFRKPLSEKQRVGLTKPFGYGNKNIGLSGDTGELEYLLLQTNQNAIDHTSKLISNSPSKFSSTVSRYVEVVRGLACEILGVMAKGIGVPPSLFTTLLTDHDSDSLFRLNHYPIVTDTSSSSSFHHGNTPIGFGEHSDPQILTLLTSNGVPGLQISLGNGVWVPVNSDPEAFCVIVGDLLQVMTNGRFKSVRHRAMANTSSRECRLSMVFFGGPPPQTTITCPPQLLKLNKPPLYKPFTWAEYKSHTYAHRLGETRLDHFKLP</sequence>
<dbReference type="Gene3D" id="2.60.120.330">
    <property type="entry name" value="B-lactam Antibiotic, Isopenicillin N Synthase, Chain"/>
    <property type="match status" value="1"/>
</dbReference>
<evidence type="ECO:0000259" key="9">
    <source>
        <dbReference type="PROSITE" id="PS51471"/>
    </source>
</evidence>
<keyword evidence="11" id="KW-1185">Reference proteome</keyword>
<gene>
    <name evidence="10" type="ORF">LSALG_LOCUS8162</name>
</gene>
<evidence type="ECO:0000256" key="1">
    <source>
        <dbReference type="ARBA" id="ARBA00022723"/>
    </source>
</evidence>
<reference evidence="10" key="1">
    <citation type="submission" date="2023-04" db="EMBL/GenBank/DDBJ databases">
        <authorList>
            <person name="Vijverberg K."/>
            <person name="Xiong W."/>
            <person name="Schranz E."/>
        </authorList>
    </citation>
    <scope>NUCLEOTIDE SEQUENCE</scope>
</reference>
<dbReference type="GO" id="GO:0009685">
    <property type="term" value="P:gibberellin metabolic process"/>
    <property type="evidence" value="ECO:0007669"/>
    <property type="project" value="UniProtKB-ARBA"/>
</dbReference>
<dbReference type="PROSITE" id="PS51471">
    <property type="entry name" value="FE2OG_OXY"/>
    <property type="match status" value="1"/>
</dbReference>
<dbReference type="GO" id="GO:0045543">
    <property type="term" value="F:gibberellin 2-beta-dioxygenase activity"/>
    <property type="evidence" value="ECO:0007669"/>
    <property type="project" value="UniProtKB-EC"/>
</dbReference>
<dbReference type="EMBL" id="OX465077">
    <property type="protein sequence ID" value="CAI9267696.1"/>
    <property type="molecule type" value="Genomic_DNA"/>
</dbReference>
<dbReference type="AlphaFoldDB" id="A0AA35V6C8"/>
<evidence type="ECO:0000313" key="10">
    <source>
        <dbReference type="EMBL" id="CAI9267696.1"/>
    </source>
</evidence>
<dbReference type="PRINTS" id="PR00682">
    <property type="entry name" value="IPNSYNTHASE"/>
</dbReference>
<keyword evidence="4 8" id="KW-0408">Iron</keyword>
<dbReference type="InterPro" id="IPR027443">
    <property type="entry name" value="IPNS-like_sf"/>
</dbReference>
<comment type="catalytic activity">
    <reaction evidence="5">
        <text>gibberellin A1 + 2-oxoglutarate + O2 = gibberellin A8 + succinate + CO2</text>
        <dbReference type="Rhea" id="RHEA:15005"/>
        <dbReference type="ChEBI" id="CHEBI:15379"/>
        <dbReference type="ChEBI" id="CHEBI:16526"/>
        <dbReference type="ChEBI" id="CHEBI:16810"/>
        <dbReference type="ChEBI" id="CHEBI:30031"/>
        <dbReference type="ChEBI" id="CHEBI:58524"/>
        <dbReference type="ChEBI" id="CHEBI:58594"/>
        <dbReference type="EC" id="1.14.11.13"/>
    </reaction>
</comment>
<organism evidence="10 11">
    <name type="scientific">Lactuca saligna</name>
    <name type="common">Willowleaf lettuce</name>
    <dbReference type="NCBI Taxonomy" id="75948"/>
    <lineage>
        <taxon>Eukaryota</taxon>
        <taxon>Viridiplantae</taxon>
        <taxon>Streptophyta</taxon>
        <taxon>Embryophyta</taxon>
        <taxon>Tracheophyta</taxon>
        <taxon>Spermatophyta</taxon>
        <taxon>Magnoliopsida</taxon>
        <taxon>eudicotyledons</taxon>
        <taxon>Gunneridae</taxon>
        <taxon>Pentapetalae</taxon>
        <taxon>asterids</taxon>
        <taxon>campanulids</taxon>
        <taxon>Asterales</taxon>
        <taxon>Asteraceae</taxon>
        <taxon>Cichorioideae</taxon>
        <taxon>Cichorieae</taxon>
        <taxon>Lactucinae</taxon>
        <taxon>Lactuca</taxon>
    </lineage>
</organism>
<dbReference type="SUPFAM" id="SSF51197">
    <property type="entry name" value="Clavaminate synthase-like"/>
    <property type="match status" value="1"/>
</dbReference>
<comment type="similarity">
    <text evidence="6">Belongs to the iron/ascorbate-dependent oxidoreductase family. GA2OX subfamily.</text>
</comment>
<evidence type="ECO:0000256" key="8">
    <source>
        <dbReference type="RuleBase" id="RU003682"/>
    </source>
</evidence>
<name>A0AA35V6C8_LACSI</name>
<dbReference type="EC" id="1.14.11.13" evidence="7"/>
<evidence type="ECO:0000256" key="6">
    <source>
        <dbReference type="ARBA" id="ARBA00061282"/>
    </source>
</evidence>
<evidence type="ECO:0000256" key="2">
    <source>
        <dbReference type="ARBA" id="ARBA00022964"/>
    </source>
</evidence>
<dbReference type="PANTHER" id="PTHR47990">
    <property type="entry name" value="2-OXOGLUTARATE (2OG) AND FE(II)-DEPENDENT OXYGENASE SUPERFAMILY PROTEIN-RELATED"/>
    <property type="match status" value="1"/>
</dbReference>
<dbReference type="InterPro" id="IPR005123">
    <property type="entry name" value="Oxoglu/Fe-dep_dioxygenase_dom"/>
</dbReference>
<evidence type="ECO:0000313" key="11">
    <source>
        <dbReference type="Proteomes" id="UP001177003"/>
    </source>
</evidence>
<accession>A0AA35V6C8</accession>
<proteinExistence type="inferred from homology"/>
<dbReference type="InterPro" id="IPR044861">
    <property type="entry name" value="IPNS-like_FE2OG_OXY"/>
</dbReference>
<dbReference type="Proteomes" id="UP001177003">
    <property type="component" value="Chromosome 1"/>
</dbReference>
<evidence type="ECO:0000256" key="5">
    <source>
        <dbReference type="ARBA" id="ARBA00052204"/>
    </source>
</evidence>
<dbReference type="Pfam" id="PF14226">
    <property type="entry name" value="DIOX_N"/>
    <property type="match status" value="1"/>
</dbReference>
<dbReference type="FunFam" id="2.60.120.330:FF:000025">
    <property type="entry name" value="Gibberellin 2-beta-dioxygenase 2"/>
    <property type="match status" value="1"/>
</dbReference>
<dbReference type="InterPro" id="IPR050231">
    <property type="entry name" value="Iron_ascorbate_oxido_reductase"/>
</dbReference>